<proteinExistence type="predicted"/>
<organism evidence="1">
    <name type="scientific">Nothobranchius kuhntae</name>
    <name type="common">Beira killifish</name>
    <dbReference type="NCBI Taxonomy" id="321403"/>
    <lineage>
        <taxon>Eukaryota</taxon>
        <taxon>Metazoa</taxon>
        <taxon>Chordata</taxon>
        <taxon>Craniata</taxon>
        <taxon>Vertebrata</taxon>
        <taxon>Euteleostomi</taxon>
        <taxon>Actinopterygii</taxon>
        <taxon>Neopterygii</taxon>
        <taxon>Teleostei</taxon>
        <taxon>Neoteleostei</taxon>
        <taxon>Acanthomorphata</taxon>
        <taxon>Ovalentaria</taxon>
        <taxon>Atherinomorphae</taxon>
        <taxon>Cyprinodontiformes</taxon>
        <taxon>Nothobranchiidae</taxon>
        <taxon>Nothobranchius</taxon>
    </lineage>
</organism>
<gene>
    <name evidence="1" type="primary">Nfu_g_1_012824</name>
</gene>
<feature type="non-terminal residue" evidence="1">
    <location>
        <position position="1"/>
    </location>
</feature>
<name>A0A1A8JSW7_NOTKU</name>
<reference evidence="1" key="2">
    <citation type="submission" date="2016-06" db="EMBL/GenBank/DDBJ databases">
        <title>The genome of a short-lived fish provides insights into sex chromosome evolution and the genetic control of aging.</title>
        <authorList>
            <person name="Reichwald K."/>
            <person name="Felder M."/>
            <person name="Petzold A."/>
            <person name="Koch P."/>
            <person name="Groth M."/>
            <person name="Platzer M."/>
        </authorList>
    </citation>
    <scope>NUCLEOTIDE SEQUENCE</scope>
    <source>
        <tissue evidence="1">Brain</tissue>
    </source>
</reference>
<sequence length="109" mass="12977">CRNPFYVFSMFIKVFLKGNLPFCSPDKCPFELGPSGYWLMRHNHICQVDKGRVSGRSVQLPENDHNLTRDPLLYRWKCKTRIWCKSPFMTVIHLRLRDHLKTQQVFGIH</sequence>
<dbReference type="EMBL" id="HAEE01003205">
    <property type="protein sequence ID" value="SBR23225.1"/>
    <property type="molecule type" value="Transcribed_RNA"/>
</dbReference>
<accession>A0A1A8JSW7</accession>
<reference evidence="1" key="1">
    <citation type="submission" date="2016-05" db="EMBL/GenBank/DDBJ databases">
        <authorList>
            <person name="Lavstsen T."/>
            <person name="Jespersen J.S."/>
        </authorList>
    </citation>
    <scope>NUCLEOTIDE SEQUENCE</scope>
    <source>
        <tissue evidence="1">Brain</tissue>
    </source>
</reference>
<feature type="non-terminal residue" evidence="1">
    <location>
        <position position="109"/>
    </location>
</feature>
<protein>
    <submittedName>
        <fullName evidence="1">Uncharacterized protein</fullName>
    </submittedName>
</protein>
<dbReference type="AlphaFoldDB" id="A0A1A8JSW7"/>
<evidence type="ECO:0000313" key="1">
    <source>
        <dbReference type="EMBL" id="SBR23225.1"/>
    </source>
</evidence>